<gene>
    <name evidence="6" type="ORF">PSACC_02325</name>
</gene>
<evidence type="ECO:0000256" key="2">
    <source>
        <dbReference type="ARBA" id="ARBA00022737"/>
    </source>
</evidence>
<keyword evidence="2" id="KW-0677">Repeat</keyword>
<dbReference type="InterPro" id="IPR052311">
    <property type="entry name" value="MMS22L-TONSL_complex_comp"/>
</dbReference>
<dbReference type="EMBL" id="MTSL01000152">
    <property type="protein sequence ID" value="PJF17860.1"/>
    <property type="molecule type" value="Genomic_DNA"/>
</dbReference>
<dbReference type="SUPFAM" id="SSF52047">
    <property type="entry name" value="RNI-like"/>
    <property type="match status" value="1"/>
</dbReference>
<keyword evidence="4" id="KW-0175">Coiled coil</keyword>
<feature type="compositionally biased region" description="Basic and acidic residues" evidence="5">
    <location>
        <begin position="590"/>
        <end position="604"/>
    </location>
</feature>
<keyword evidence="7" id="KW-1185">Reference proteome</keyword>
<feature type="coiled-coil region" evidence="4">
    <location>
        <begin position="21"/>
        <end position="48"/>
    </location>
</feature>
<dbReference type="InterPro" id="IPR032675">
    <property type="entry name" value="LRR_dom_sf"/>
</dbReference>
<comment type="subcellular location">
    <subcellularLocation>
        <location evidence="1">Nucleus</location>
    </subcellularLocation>
</comment>
<evidence type="ECO:0000256" key="3">
    <source>
        <dbReference type="ARBA" id="ARBA00023242"/>
    </source>
</evidence>
<sequence length="976" mass="109344">MLATGVVSCRKPAPIPSGSLEDRLDQQVERLERQLLETQKKGDLVEESRLCNNIAKTYERLCEYRKALNFHHYDRQISEAAGDVDGLLLAMGNMADTFLSMGMIDLAKSHLQEQLDFALKNQNMPQAFNAHSSIGNLFLSEAEGETVDLVCKEILAEAGVSFYRGHKVLDDYETLIENGLLSSNRRTDLKRLRLRARVNDGRLCMQTEEYDAALTKLRIALDGARDLKDQMLQFEILGLMGQTFLGMKETASAIEQCFDLQLTLAKEMKEPEFESEALLNLGLAYRDLWDFELSLKTLYLYKDHVKMQCVDSAKLEDADQEIQTTLEFKSVAEKITALEAKIKNDRHTGKTYLKLARNCRQLGFHQDAILYARKGADELDSDAEALRIACELCIEQGHGQDGVYFAKKHLGIIEPDGDTKACIDALLLLSDSYWLLPTLPAETLRVLQKALDLSRQKTSRPREIDILSKLASAYKRLGLDNQYMEIKEECMTLWRQHHLDDDRGNEAQIVAELGQLDYFVNRKPSKNVMKLVDGQFNMKSRSRGTKGLEIKRARRKTTNVQPQMARKKRIHVISDNDSDMRSFIVDDEADGRTDPSLPERHAMDYDDPPMPEPELIWPPSPKRSVIQDDQRSCTKSASRRTWSGDPAFIATILRVKVLIFDEALIIPIIDDIAEQRTISWLIGEIAARYRADFGGKEPLIDALLTEDGARLCGGDPVAVVLSDGQSVRARVVGFKTQSLAQIYTVLCNECGLTVNTAVLASLSTDDAKIDVSRWIHDESHFDLVIRAVASYSGEIVSLDLSHNHLVTDRVLEELAALKSLQELDISFTFVHTIPPIPVKCLRSQFCDIVNLSKFIKTITSSHPQLKELDLSGVDICGVDLGDLHYLEGLERLILSYCPMDAISGMGLAELIRKTSSLRVLDLAGCLAGEHLGALGTALEVNVTLHELILTGNGIVLCDLAKTLETNPRKSLKRLVL</sequence>
<dbReference type="SUPFAM" id="SSF48452">
    <property type="entry name" value="TPR-like"/>
    <property type="match status" value="3"/>
</dbReference>
<dbReference type="PANTHER" id="PTHR46358">
    <property type="entry name" value="TONSOKU-LIKE PROTEIN"/>
    <property type="match status" value="1"/>
</dbReference>
<dbReference type="GO" id="GO:0000724">
    <property type="term" value="P:double-strand break repair via homologous recombination"/>
    <property type="evidence" value="ECO:0007669"/>
    <property type="project" value="TreeGrafter"/>
</dbReference>
<dbReference type="Gene3D" id="3.80.10.10">
    <property type="entry name" value="Ribonuclease Inhibitor"/>
    <property type="match status" value="2"/>
</dbReference>
<dbReference type="GO" id="GO:0043596">
    <property type="term" value="C:nuclear replication fork"/>
    <property type="evidence" value="ECO:0007669"/>
    <property type="project" value="TreeGrafter"/>
</dbReference>
<accession>A0A2H9TJP0</accession>
<dbReference type="AlphaFoldDB" id="A0A2H9TJP0"/>
<protein>
    <submittedName>
        <fullName evidence="6">Tetratricopeptide TPR_2</fullName>
    </submittedName>
</protein>
<dbReference type="OrthoDB" id="626167at2759"/>
<evidence type="ECO:0000313" key="7">
    <source>
        <dbReference type="Proteomes" id="UP000240830"/>
    </source>
</evidence>
<reference evidence="6 7" key="1">
    <citation type="submission" date="2016-10" db="EMBL/GenBank/DDBJ databases">
        <title>The genome of Paramicrosporidium saccamoebae is the missing link in understanding Cryptomycota and Microsporidia evolution.</title>
        <authorList>
            <person name="Quandt C.A."/>
            <person name="Beaudet D."/>
            <person name="Corsaro D."/>
            <person name="Michel R."/>
            <person name="Corradi N."/>
            <person name="James T."/>
        </authorList>
    </citation>
    <scope>NUCLEOTIDE SEQUENCE [LARGE SCALE GENOMIC DNA]</scope>
    <source>
        <strain evidence="6 7">KSL3</strain>
    </source>
</reference>
<organism evidence="6 7">
    <name type="scientific">Paramicrosporidium saccamoebae</name>
    <dbReference type="NCBI Taxonomy" id="1246581"/>
    <lineage>
        <taxon>Eukaryota</taxon>
        <taxon>Fungi</taxon>
        <taxon>Fungi incertae sedis</taxon>
        <taxon>Cryptomycota</taxon>
        <taxon>Cryptomycota incertae sedis</taxon>
        <taxon>Paramicrosporidium</taxon>
    </lineage>
</organism>
<dbReference type="Gene3D" id="1.25.40.10">
    <property type="entry name" value="Tetratricopeptide repeat domain"/>
    <property type="match status" value="3"/>
</dbReference>
<evidence type="ECO:0000313" key="6">
    <source>
        <dbReference type="EMBL" id="PJF17860.1"/>
    </source>
</evidence>
<feature type="region of interest" description="Disordered" evidence="5">
    <location>
        <begin position="587"/>
        <end position="606"/>
    </location>
</feature>
<evidence type="ECO:0000256" key="4">
    <source>
        <dbReference type="SAM" id="Coils"/>
    </source>
</evidence>
<dbReference type="Proteomes" id="UP000240830">
    <property type="component" value="Unassembled WGS sequence"/>
</dbReference>
<evidence type="ECO:0000256" key="5">
    <source>
        <dbReference type="SAM" id="MobiDB-lite"/>
    </source>
</evidence>
<comment type="caution">
    <text evidence="6">The sequence shown here is derived from an EMBL/GenBank/DDBJ whole genome shotgun (WGS) entry which is preliminary data.</text>
</comment>
<keyword evidence="3" id="KW-0539">Nucleus</keyword>
<dbReference type="GO" id="GO:0031297">
    <property type="term" value="P:replication fork processing"/>
    <property type="evidence" value="ECO:0007669"/>
    <property type="project" value="TreeGrafter"/>
</dbReference>
<proteinExistence type="predicted"/>
<dbReference type="InterPro" id="IPR011990">
    <property type="entry name" value="TPR-like_helical_dom_sf"/>
</dbReference>
<dbReference type="STRING" id="1246581.A0A2H9TJP0"/>
<name>A0A2H9TJP0_9FUNG</name>
<dbReference type="PANTHER" id="PTHR46358:SF1">
    <property type="entry name" value="TONSOKU-LIKE PROTEIN"/>
    <property type="match status" value="1"/>
</dbReference>
<evidence type="ECO:0000256" key="1">
    <source>
        <dbReference type="ARBA" id="ARBA00004123"/>
    </source>
</evidence>